<reference evidence="1 2" key="1">
    <citation type="submission" date="2016-09" db="EMBL/GenBank/DDBJ databases">
        <authorList>
            <person name="Capua I."/>
            <person name="De Benedictis P."/>
            <person name="Joannis T."/>
            <person name="Lombin L.H."/>
            <person name="Cattoli G."/>
        </authorList>
    </citation>
    <scope>NUCLEOTIDE SEQUENCE [LARGE SCALE GENOMIC DNA]</scope>
    <source>
        <strain evidence="1 2">GB001</strain>
    </source>
</reference>
<dbReference type="EMBL" id="FMIQ01000085">
    <property type="protein sequence ID" value="SCM55028.1"/>
    <property type="molecule type" value="Genomic_DNA"/>
</dbReference>
<evidence type="ECO:0000313" key="2">
    <source>
        <dbReference type="Proteomes" id="UP000094844"/>
    </source>
</evidence>
<gene>
    <name evidence="1" type="ORF">BN1044_04541</name>
</gene>
<organism evidence="1 2">
    <name type="scientific">Hafnia alvei</name>
    <dbReference type="NCBI Taxonomy" id="569"/>
    <lineage>
        <taxon>Bacteria</taxon>
        <taxon>Pseudomonadati</taxon>
        <taxon>Pseudomonadota</taxon>
        <taxon>Gammaproteobacteria</taxon>
        <taxon>Enterobacterales</taxon>
        <taxon>Hafniaceae</taxon>
        <taxon>Hafnia</taxon>
    </lineage>
</organism>
<evidence type="ECO:0000313" key="1">
    <source>
        <dbReference type="EMBL" id="SCM55028.1"/>
    </source>
</evidence>
<proteinExistence type="predicted"/>
<name>A0A1C6Z7I2_HAFAL</name>
<protein>
    <submittedName>
        <fullName evidence="1">Uncharacterized protein</fullName>
    </submittedName>
</protein>
<sequence length="31" mass="3580">MISKDLKIKMMVSKEITTEDEVILKLSQVKT</sequence>
<accession>A0A1C6Z7I2</accession>
<dbReference type="Proteomes" id="UP000094844">
    <property type="component" value="Unassembled WGS sequence"/>
</dbReference>
<dbReference type="AlphaFoldDB" id="A0A1C6Z7I2"/>